<dbReference type="EMBL" id="CP000393">
    <property type="protein sequence ID" value="ABG51354.1"/>
    <property type="molecule type" value="Genomic_DNA"/>
</dbReference>
<reference evidence="1" key="1">
    <citation type="submission" date="2006-06" db="EMBL/GenBank/DDBJ databases">
        <title>Complete sequence of Trichodesmium erythraeum IMS101.</title>
        <authorList>
            <consortium name="US DOE Joint Genome Institute"/>
            <person name="Copeland A."/>
            <person name="Lucas S."/>
            <person name="Lapidus A."/>
            <person name="Barry K."/>
            <person name="Detter J.C."/>
            <person name="Glavina del Rio T."/>
            <person name="Hammon N."/>
            <person name="Israni S."/>
            <person name="Dalin E."/>
            <person name="Tice H."/>
            <person name="Pitluck S."/>
            <person name="Kiss H."/>
            <person name="Munk A.C."/>
            <person name="Brettin T."/>
            <person name="Bruce D."/>
            <person name="Han C."/>
            <person name="Tapia R."/>
            <person name="Gilna P."/>
            <person name="Schmutz J."/>
            <person name="Larimer F."/>
            <person name="Land M."/>
            <person name="Hauser L."/>
            <person name="Kyrpides N."/>
            <person name="Kim E."/>
            <person name="Richardson P."/>
        </authorList>
    </citation>
    <scope>NUCLEOTIDE SEQUENCE [LARGE SCALE GENOMIC DNA]</scope>
    <source>
        <strain evidence="1">IMS101</strain>
    </source>
</reference>
<sequence length="203" mass="23276">MSKVYSTNELIDILATERQACLLGQRLNLAATPHTGNPVVDQFLKPEAFQKFTAYQDFKAAIHRYQREYLVSGIVWRQVMVNGRTISFPVVHEQLIALSDDLEILQGAKVSVLDFWNQVTIGMDLYLSVSHGRDFRQIEIYEVEAIAQRTEWVNMLKWEKSSFLEMLLQLGWGKPESAAYRRGWPNSGSEYIHAVKPGKQPIC</sequence>
<dbReference type="HOGENOM" id="CLU_1353512_0_0_3"/>
<proteinExistence type="predicted"/>
<evidence type="ECO:0000313" key="1">
    <source>
        <dbReference type="EMBL" id="ABG51354.1"/>
    </source>
</evidence>
<gene>
    <name evidence="1" type="ordered locus">Tery_2119</name>
</gene>
<accession>Q113H0</accession>
<dbReference type="AlphaFoldDB" id="Q113H0"/>
<dbReference type="STRING" id="203124.Tery_2119"/>
<dbReference type="RefSeq" id="WP_011611724.1">
    <property type="nucleotide sequence ID" value="NC_008312.1"/>
</dbReference>
<dbReference type="OrthoDB" id="483169at2"/>
<name>Q113H0_TRIEI</name>
<dbReference type="KEGG" id="ter:Tery_2119"/>
<dbReference type="eggNOG" id="ENOG502Z8TC">
    <property type="taxonomic scope" value="Bacteria"/>
</dbReference>
<organism evidence="1">
    <name type="scientific">Trichodesmium erythraeum (strain IMS101)</name>
    <dbReference type="NCBI Taxonomy" id="203124"/>
    <lineage>
        <taxon>Bacteria</taxon>
        <taxon>Bacillati</taxon>
        <taxon>Cyanobacteriota</taxon>
        <taxon>Cyanophyceae</taxon>
        <taxon>Oscillatoriophycideae</taxon>
        <taxon>Oscillatoriales</taxon>
        <taxon>Microcoleaceae</taxon>
        <taxon>Trichodesmium</taxon>
    </lineage>
</organism>
<protein>
    <submittedName>
        <fullName evidence="1">Uncharacterized protein</fullName>
    </submittedName>
</protein>